<proteinExistence type="predicted"/>
<dbReference type="PANTHER" id="PTHR31323">
    <property type="entry name" value="MECHANOSENSITIVE ION CHANNEL PROTEIN MSY2"/>
    <property type="match status" value="1"/>
</dbReference>
<feature type="region of interest" description="Disordered" evidence="2">
    <location>
        <begin position="725"/>
        <end position="875"/>
    </location>
</feature>
<dbReference type="PROSITE" id="PS50222">
    <property type="entry name" value="EF_HAND_2"/>
    <property type="match status" value="1"/>
</dbReference>
<evidence type="ECO:0000259" key="4">
    <source>
        <dbReference type="PROSITE" id="PS50222"/>
    </source>
</evidence>
<accession>A0A084AM87</accession>
<keyword evidence="1" id="KW-0106">Calcium</keyword>
<feature type="transmembrane region" description="Helical" evidence="3">
    <location>
        <begin position="216"/>
        <end position="240"/>
    </location>
</feature>
<reference evidence="5 6" key="1">
    <citation type="journal article" date="2014" name="BMC Genomics">
        <title>Comparative genome sequencing reveals chemotype-specific gene clusters in the toxigenic black mold Stachybotrys.</title>
        <authorList>
            <person name="Semeiks J."/>
            <person name="Borek D."/>
            <person name="Otwinowski Z."/>
            <person name="Grishin N.V."/>
        </authorList>
    </citation>
    <scope>NUCLEOTIDE SEQUENCE [LARGE SCALE GENOMIC DNA]</scope>
    <source>
        <strain evidence="6">CBS 109288 / IBT 7711</strain>
    </source>
</reference>
<sequence length="875" mass="95931">MDNGIPLSTVRSNASTGARKPSTNLPGQTTSFESQRENEKSEATQRRGRRRKLEEGPGRDSASAAGDEFSLNAMGRIYAKIVGFSVVTRYLVYIVPITLLLAVPLIVLPLTGNDRNDPGHVVVGRDGPALFDLFLWIEVTWLTCFAAKLAAWILPHVFLFFCGIVSAGTRKYATVLVNLNHPLSLFFWALATWVTFQNLFRNHEGQSWVRDLQRVLGALFVSSGVLLGEKAIVQLIGVSYHQRSFANRIKDSKREVRLLGLLYDASRTLFPMYCEEFAEEDYVINDSIDMMLRSRAGKKGGVAANPIKIIGDVGRMGDKVTSVFGNLASEITGKQVFNPNSAHSIVVEALEKVGPSEALARRIWMSFVVEGRDALSLEDVQEVMGPAYKNEAEEAFNAIDGDANGDISLQEMIRKVIEIGEERKAIAEGMKDIGQALQAFDKVLLFVVLLITVFIFLAFFNSSFLDNIATAGTALLSLSFVFAATTQEFLGSCIFLFVKHPYDVGDRVDINDTKMVVDRISLLYSVFTRLDSHQIVQIPNIVLNNLWVDNISRSKAMVEPVSLDVFYGTSFEDIELLRLEMEQFVRSPDNSRDFKPDFSISVGGVGNLDKLTLFLSIKHKSNWHNDSVRATRRSKFMCALAMALRKVPIYGTGGGGDPLGAPSNPSYSVAVSDEFAAKARDESAKIKEEQRLATTNAASATEQQEHEQQAIDVINSRPVVPETIGLWDHETRDDRTLGSQDHPLDRGYSLRVTPSNHSGLQKQPSVSGRRRAGEGLPSQVAGGLAAGASSQHPGSPLLETFDEESRTGMPSSFYSVNRSTSRASQHLPGGDTLHPSQSLSSQTGRRHVLGPSPIQQAQQGQQGPPGGVPPQGGRL</sequence>
<dbReference type="OrthoDB" id="544685at2759"/>
<evidence type="ECO:0000256" key="3">
    <source>
        <dbReference type="SAM" id="Phobius"/>
    </source>
</evidence>
<feature type="transmembrane region" description="Helical" evidence="3">
    <location>
        <begin position="90"/>
        <end position="110"/>
    </location>
</feature>
<feature type="compositionally biased region" description="Basic and acidic residues" evidence="2">
    <location>
        <begin position="727"/>
        <end position="736"/>
    </location>
</feature>
<dbReference type="EMBL" id="KL648658">
    <property type="protein sequence ID" value="KEY66416.1"/>
    <property type="molecule type" value="Genomic_DNA"/>
</dbReference>
<feature type="compositionally biased region" description="Polar residues" evidence="2">
    <location>
        <begin position="808"/>
        <end position="824"/>
    </location>
</feature>
<dbReference type="Proteomes" id="UP000028045">
    <property type="component" value="Unassembled WGS sequence"/>
</dbReference>
<dbReference type="InterPro" id="IPR006685">
    <property type="entry name" value="MscS_channel_2nd"/>
</dbReference>
<dbReference type="Pfam" id="PF25886">
    <property type="entry name" value="Msy1"/>
    <property type="match status" value="1"/>
</dbReference>
<dbReference type="PANTHER" id="PTHR31323:SF14">
    <property type="entry name" value="MECHANOSENSITIVE ION CHANNEL PROTEIN MSY2"/>
    <property type="match status" value="1"/>
</dbReference>
<feature type="compositionally biased region" description="Polar residues" evidence="2">
    <location>
        <begin position="9"/>
        <end position="33"/>
    </location>
</feature>
<dbReference type="Pfam" id="PF00924">
    <property type="entry name" value="MS_channel_2nd"/>
    <property type="match status" value="1"/>
</dbReference>
<protein>
    <recommendedName>
        <fullName evidence="4">EF-hand domain-containing protein</fullName>
    </recommendedName>
</protein>
<keyword evidence="6" id="KW-1185">Reference proteome</keyword>
<dbReference type="HOGENOM" id="CLU_010480_0_1_1"/>
<feature type="compositionally biased region" description="Low complexity" evidence="2">
    <location>
        <begin position="850"/>
        <end position="862"/>
    </location>
</feature>
<feature type="compositionally biased region" description="Basic and acidic residues" evidence="2">
    <location>
        <begin position="34"/>
        <end position="45"/>
    </location>
</feature>
<keyword evidence="3" id="KW-0812">Transmembrane</keyword>
<gene>
    <name evidence="5" type="ORF">S7711_06159</name>
</gene>
<feature type="transmembrane region" description="Helical" evidence="3">
    <location>
        <begin position="443"/>
        <end position="462"/>
    </location>
</feature>
<dbReference type="InterPro" id="IPR010920">
    <property type="entry name" value="LSM_dom_sf"/>
</dbReference>
<organism evidence="5 6">
    <name type="scientific">Stachybotrys chartarum (strain CBS 109288 / IBT 7711)</name>
    <name type="common">Toxic black mold</name>
    <name type="synonym">Stilbospora chartarum</name>
    <dbReference type="NCBI Taxonomy" id="1280523"/>
    <lineage>
        <taxon>Eukaryota</taxon>
        <taxon>Fungi</taxon>
        <taxon>Dikarya</taxon>
        <taxon>Ascomycota</taxon>
        <taxon>Pezizomycotina</taxon>
        <taxon>Sordariomycetes</taxon>
        <taxon>Hypocreomycetidae</taxon>
        <taxon>Hypocreales</taxon>
        <taxon>Stachybotryaceae</taxon>
        <taxon>Stachybotrys</taxon>
    </lineage>
</organism>
<dbReference type="GO" id="GO:0005262">
    <property type="term" value="F:calcium channel activity"/>
    <property type="evidence" value="ECO:0007669"/>
    <property type="project" value="TreeGrafter"/>
</dbReference>
<name>A0A084AM87_STACB</name>
<feature type="domain" description="EF-hand" evidence="4">
    <location>
        <begin position="387"/>
        <end position="422"/>
    </location>
</feature>
<feature type="transmembrane region" description="Helical" evidence="3">
    <location>
        <begin position="139"/>
        <end position="163"/>
    </location>
</feature>
<dbReference type="InterPro" id="IPR058650">
    <property type="entry name" value="Msy1/2-like"/>
</dbReference>
<dbReference type="GO" id="GO:0005509">
    <property type="term" value="F:calcium ion binding"/>
    <property type="evidence" value="ECO:0007669"/>
    <property type="project" value="InterPro"/>
</dbReference>
<dbReference type="AlphaFoldDB" id="A0A084AM87"/>
<feature type="compositionally biased region" description="Polar residues" evidence="2">
    <location>
        <begin position="834"/>
        <end position="843"/>
    </location>
</feature>
<dbReference type="PROSITE" id="PS00018">
    <property type="entry name" value="EF_HAND_1"/>
    <property type="match status" value="1"/>
</dbReference>
<feature type="compositionally biased region" description="Polar residues" evidence="2">
    <location>
        <begin position="752"/>
        <end position="766"/>
    </location>
</feature>
<dbReference type="InterPro" id="IPR002048">
    <property type="entry name" value="EF_hand_dom"/>
</dbReference>
<dbReference type="GO" id="GO:0016020">
    <property type="term" value="C:membrane"/>
    <property type="evidence" value="ECO:0007669"/>
    <property type="project" value="InterPro"/>
</dbReference>
<dbReference type="SUPFAM" id="SSF47473">
    <property type="entry name" value="EF-hand"/>
    <property type="match status" value="1"/>
</dbReference>
<dbReference type="InterPro" id="IPR011992">
    <property type="entry name" value="EF-hand-dom_pair"/>
</dbReference>
<dbReference type="InterPro" id="IPR018247">
    <property type="entry name" value="EF_Hand_1_Ca_BS"/>
</dbReference>
<dbReference type="SUPFAM" id="SSF50182">
    <property type="entry name" value="Sm-like ribonucleoproteins"/>
    <property type="match status" value="1"/>
</dbReference>
<evidence type="ECO:0000256" key="1">
    <source>
        <dbReference type="ARBA" id="ARBA00022837"/>
    </source>
</evidence>
<feature type="transmembrane region" description="Helical" evidence="3">
    <location>
        <begin position="175"/>
        <end position="196"/>
    </location>
</feature>
<evidence type="ECO:0000313" key="6">
    <source>
        <dbReference type="Proteomes" id="UP000028045"/>
    </source>
</evidence>
<evidence type="ECO:0000313" key="5">
    <source>
        <dbReference type="EMBL" id="KEY66416.1"/>
    </source>
</evidence>
<keyword evidence="3" id="KW-1133">Transmembrane helix</keyword>
<keyword evidence="3" id="KW-0472">Membrane</keyword>
<feature type="region of interest" description="Disordered" evidence="2">
    <location>
        <begin position="1"/>
        <end position="64"/>
    </location>
</feature>
<dbReference type="GO" id="GO:0006874">
    <property type="term" value="P:intracellular calcium ion homeostasis"/>
    <property type="evidence" value="ECO:0007669"/>
    <property type="project" value="TreeGrafter"/>
</dbReference>
<evidence type="ECO:0000256" key="2">
    <source>
        <dbReference type="SAM" id="MobiDB-lite"/>
    </source>
</evidence>